<feature type="compositionally biased region" description="Polar residues" evidence="1">
    <location>
        <begin position="243"/>
        <end position="253"/>
    </location>
</feature>
<reference evidence="2" key="1">
    <citation type="submission" date="2013-10" db="EMBL/GenBank/DDBJ databases">
        <title>The Genome Sequence of Fusobacterium nucleatum CTI-6.</title>
        <authorList>
            <consortium name="The Broad Institute Genomics Platform"/>
            <person name="Earl A."/>
            <person name="Ward D."/>
            <person name="Feldgarden M."/>
            <person name="Gevers D."/>
            <person name="Kostic A."/>
            <person name="Garrett W."/>
            <person name="Young S.K."/>
            <person name="Zeng Q."/>
            <person name="Gargeya S."/>
            <person name="Fitzgerald M."/>
            <person name="Abouelleil A."/>
            <person name="Alvarado L."/>
            <person name="Berlin A.M."/>
            <person name="Chapman S.B."/>
            <person name="Gainer-Dewar J."/>
            <person name="Goldberg J."/>
            <person name="Gnerre S."/>
            <person name="Griggs A."/>
            <person name="Gujja S."/>
            <person name="Hansen M."/>
            <person name="Howarth C."/>
            <person name="Imamovic A."/>
            <person name="Ireland A."/>
            <person name="Larimer J."/>
            <person name="McCowan C."/>
            <person name="Murphy C."/>
            <person name="Pearson M."/>
            <person name="Poon T.W."/>
            <person name="Priest M."/>
            <person name="Roberts A."/>
            <person name="Saif S."/>
            <person name="Shea T."/>
            <person name="Sykes S."/>
            <person name="Wortman J."/>
            <person name="Nusbaum C."/>
            <person name="Birren B."/>
        </authorList>
    </citation>
    <scope>NUCLEOTIDE SEQUENCE [LARGE SCALE GENOMIC DNA]</scope>
    <source>
        <strain evidence="2">CTI-6</strain>
    </source>
</reference>
<sequence>MQSGDILGGIASSTNTVTGVVSGLASNQGTKLPTSAVNADNTVGKDNLKAAQATNNFYADAGVNLGFNKSSSNSKSHNESAVVTTIRGKDENSSITYNNVKNIEYIGTQAQNTKFIYNNVENITKRAVELNNYSSSSSRSSGISTGVTIGYGDGVQTSVDAVKVSASQSKMNTNGTSYQNGRFVDVDEVHNNTKNMTLSGFNQEGGKVTGNIQNLTIESKQNTSTIKGSTIGGSLSIAPNGMPSGSASYSQTNGERRVVDSPTTFIIGDGSNLKVGKVENTAGAIGTTGSGKLSIDEYVGHNLENIDKSKTVGGSVGISTSGINSIGINYNDRKQEGITKNTVIGNVEIGKSSGAEINKDLASMTEVTKDRKFETNVNIESQTIRYALNPEAFKQDLKKAKNEIEDIGNVIENTVNPPGEDKRNFFKNLRAQRWNTSFYNVTGSRMEELSRQFKAGEIDENQLKEAARDLIKGYGKDIGIEYEVVYLDEETMPEDAKGSTGSSYILDKKNKKVLIPIDVSKIGDINELLGTLTEEVSHGKDALEGRQDKKVAEDKSNDEKGLESLGRPANDYVKNKLGEDNNSKIKLSTDGIDLTNADVGEKVGDHLPMNDVKAAGGYEVVFKVDPSNDPLSIKARAWSEKYLTQERVDQIVNGVLNSATGTYIFIAGGTILVAVLTGGSGVIAIGPYLVSSEVAAVGGIAATTVGWARVKYGGDQIKNGLFDEKIVQPKHIIADSPLFRNNKELYYLAESMIGIGAIQAAPHTFPIGTVENIPLQQGALPYYSNTYTNSPAVTNVGNTSLALYNNQNGLFAPVGANVIPAMTPLLITDGANKVNQVQNNFLPYNSKLSLPVKYPIVTKSGVTLYKGYAMGPRGAKYTEVGVSNNKEIVYKNSNGSYFKLTDNGLENISSKDVIKKEYFPTVKVQKNNGSNPSAGKDYYVSKGGNFKVKKYIEAGQTVEDYDKKYLVENARARGINVGRSKEHTNTTLGHWEKAVDIADEAKEDSNVKAVYVDEALRNISDKFKDDKTISDVTIEYEDGTFKFIEVKSLTDDRVKLENKLRDL</sequence>
<dbReference type="GO" id="GO:0003824">
    <property type="term" value="F:catalytic activity"/>
    <property type="evidence" value="ECO:0007669"/>
    <property type="project" value="UniProtKB-ARBA"/>
</dbReference>
<gene>
    <name evidence="2" type="ORF">HMPREF1767_00231</name>
</gene>
<feature type="compositionally biased region" description="Basic and acidic residues" evidence="1">
    <location>
        <begin position="539"/>
        <end position="562"/>
    </location>
</feature>
<evidence type="ECO:0000313" key="2">
    <source>
        <dbReference type="EMBL" id="ERT49092.1"/>
    </source>
</evidence>
<proteinExistence type="predicted"/>
<evidence type="ECO:0000256" key="1">
    <source>
        <dbReference type="SAM" id="MobiDB-lite"/>
    </source>
</evidence>
<name>U7TYX5_FUSNU</name>
<comment type="caution">
    <text evidence="2">The sequence shown here is derived from an EMBL/GenBank/DDBJ whole genome shotgun (WGS) entry which is preliminary data.</text>
</comment>
<dbReference type="InterPro" id="IPR025157">
    <property type="entry name" value="Hemagglutinin_rpt"/>
</dbReference>
<organism evidence="2">
    <name type="scientific">Fusobacterium nucleatum CTI-6</name>
    <dbReference type="NCBI Taxonomy" id="1316587"/>
    <lineage>
        <taxon>Bacteria</taxon>
        <taxon>Fusobacteriati</taxon>
        <taxon>Fusobacteriota</taxon>
        <taxon>Fusobacteriia</taxon>
        <taxon>Fusobacteriales</taxon>
        <taxon>Fusobacteriaceae</taxon>
        <taxon>Fusobacterium</taxon>
    </lineage>
</organism>
<dbReference type="AlphaFoldDB" id="U7TYX5"/>
<protein>
    <recommendedName>
        <fullName evidence="3">Hemolysin</fullName>
    </recommendedName>
</protein>
<dbReference type="Pfam" id="PF13332">
    <property type="entry name" value="Fil_haemagg_2"/>
    <property type="match status" value="1"/>
</dbReference>
<accession>U7TYX5</accession>
<evidence type="ECO:0008006" key="3">
    <source>
        <dbReference type="Google" id="ProtNLM"/>
    </source>
</evidence>
<feature type="region of interest" description="Disordered" evidence="1">
    <location>
        <begin position="235"/>
        <end position="255"/>
    </location>
</feature>
<feature type="region of interest" description="Disordered" evidence="1">
    <location>
        <begin position="539"/>
        <end position="571"/>
    </location>
</feature>
<dbReference type="PATRIC" id="fig|1316587.3.peg.230"/>
<dbReference type="EMBL" id="AXNV01000002">
    <property type="protein sequence ID" value="ERT49092.1"/>
    <property type="molecule type" value="Genomic_DNA"/>
</dbReference>